<accession>A0AAE3DB93</accession>
<dbReference type="EMBL" id="JAJEPS010000002">
    <property type="protein sequence ID" value="MCC2125316.1"/>
    <property type="molecule type" value="Genomic_DNA"/>
</dbReference>
<dbReference type="GO" id="GO:0003677">
    <property type="term" value="F:DNA binding"/>
    <property type="evidence" value="ECO:0007669"/>
    <property type="project" value="InterPro"/>
</dbReference>
<name>A0AAE3DB93_9FIRM</name>
<protein>
    <submittedName>
        <fullName evidence="3">Tyrosine-type recombinase/integrase</fullName>
    </submittedName>
</protein>
<gene>
    <name evidence="3" type="ORF">LKD36_03875</name>
</gene>
<organism evidence="3 4">
    <name type="scientific">Hominiventricola filiformis</name>
    <dbReference type="NCBI Taxonomy" id="2885352"/>
    <lineage>
        <taxon>Bacteria</taxon>
        <taxon>Bacillati</taxon>
        <taxon>Bacillota</taxon>
        <taxon>Clostridia</taxon>
        <taxon>Lachnospirales</taxon>
        <taxon>Lachnospiraceae</taxon>
        <taxon>Hominiventricola</taxon>
    </lineage>
</organism>
<dbReference type="InterPro" id="IPR011010">
    <property type="entry name" value="DNA_brk_join_enz"/>
</dbReference>
<evidence type="ECO:0000313" key="3">
    <source>
        <dbReference type="EMBL" id="MCC2125316.1"/>
    </source>
</evidence>
<evidence type="ECO:0000259" key="2">
    <source>
        <dbReference type="PROSITE" id="PS51898"/>
    </source>
</evidence>
<dbReference type="Pfam" id="PF00589">
    <property type="entry name" value="Phage_integrase"/>
    <property type="match status" value="1"/>
</dbReference>
<dbReference type="Gene3D" id="1.10.443.10">
    <property type="entry name" value="Intergrase catalytic core"/>
    <property type="match status" value="1"/>
</dbReference>
<dbReference type="RefSeq" id="WP_308458771.1">
    <property type="nucleotide sequence ID" value="NZ_JAJEPS010000002.1"/>
</dbReference>
<keyword evidence="1" id="KW-0233">DNA recombination</keyword>
<dbReference type="AlphaFoldDB" id="A0AAE3DB93"/>
<proteinExistence type="predicted"/>
<dbReference type="GO" id="GO:0015074">
    <property type="term" value="P:DNA integration"/>
    <property type="evidence" value="ECO:0007669"/>
    <property type="project" value="InterPro"/>
</dbReference>
<dbReference type="GO" id="GO:0006310">
    <property type="term" value="P:DNA recombination"/>
    <property type="evidence" value="ECO:0007669"/>
    <property type="project" value="UniProtKB-KW"/>
</dbReference>
<comment type="caution">
    <text evidence="3">The sequence shown here is derived from an EMBL/GenBank/DDBJ whole genome shotgun (WGS) entry which is preliminary data.</text>
</comment>
<dbReference type="InterPro" id="IPR002104">
    <property type="entry name" value="Integrase_catalytic"/>
</dbReference>
<dbReference type="InterPro" id="IPR013762">
    <property type="entry name" value="Integrase-like_cat_sf"/>
</dbReference>
<keyword evidence="4" id="KW-1185">Reference proteome</keyword>
<dbReference type="SUPFAM" id="SSF56349">
    <property type="entry name" value="DNA breaking-rejoining enzymes"/>
    <property type="match status" value="1"/>
</dbReference>
<reference evidence="3 4" key="1">
    <citation type="submission" date="2021-10" db="EMBL/GenBank/DDBJ databases">
        <title>Anaerobic single-cell dispensing facilitates the cultivation of human gut bacteria.</title>
        <authorList>
            <person name="Afrizal A."/>
        </authorList>
    </citation>
    <scope>NUCLEOTIDE SEQUENCE [LARGE SCALE GENOMIC DNA]</scope>
    <source>
        <strain evidence="3 4">CLA-AA-H276</strain>
    </source>
</reference>
<evidence type="ECO:0000256" key="1">
    <source>
        <dbReference type="ARBA" id="ARBA00023172"/>
    </source>
</evidence>
<sequence length="373" mass="43349">MAKAKKLPSGAWRCLAYSHTERVLDPKTGKMKDKRIYESFTADTRAEAEFAASEFQLNKSKTNLSKRREMAHKTLREATTMYIEMCETIKRSPTTTQDYRCILKNGFQDLWDIPLKDINADLLQDAIIAEAQRPANNRDRKPISAKRLKNEWGLVTAVLHKYRKDLDLDDIQLPTVTRRMVELPPARQVIEIIRGTEIELPVLLAAWLSFTMSEIKGLTKSQSVNGDYLTIRSVVVNTSDGPYRKELAKNETRNRRHRIPVYIKELIDRVPGDEIVPMSSSALYHKWIRLQKKHSMDPITFHDLRHLNASVMALLRIPDKYAQERGGWKSDKVMKGIYMQTFSEERVKVDDIMDTYFNEIMQHEMQHEKEKAL</sequence>
<evidence type="ECO:0000313" key="4">
    <source>
        <dbReference type="Proteomes" id="UP001198220"/>
    </source>
</evidence>
<feature type="domain" description="Tyr recombinase" evidence="2">
    <location>
        <begin position="161"/>
        <end position="351"/>
    </location>
</feature>
<dbReference type="Proteomes" id="UP001198220">
    <property type="component" value="Unassembled WGS sequence"/>
</dbReference>
<dbReference type="PROSITE" id="PS51898">
    <property type="entry name" value="TYR_RECOMBINASE"/>
    <property type="match status" value="1"/>
</dbReference>